<protein>
    <submittedName>
        <fullName evidence="1">Uncharacterized protein</fullName>
    </submittedName>
</protein>
<gene>
    <name evidence="1" type="ORF">QAD02_016185</name>
</gene>
<keyword evidence="2" id="KW-1185">Reference proteome</keyword>
<proteinExistence type="predicted"/>
<name>A0ACC2PBB5_9HYME</name>
<comment type="caution">
    <text evidence="1">The sequence shown here is derived from an EMBL/GenBank/DDBJ whole genome shotgun (WGS) entry which is preliminary data.</text>
</comment>
<accession>A0ACC2PBB5</accession>
<dbReference type="EMBL" id="CM056742">
    <property type="protein sequence ID" value="KAJ8680398.1"/>
    <property type="molecule type" value="Genomic_DNA"/>
</dbReference>
<sequence length="672" mass="76541">MNGPKMSRRLPDDFSHNIQEIDNEFLQEVLKYRANDVEVLHECNTSMASDEETWSPRPEHIVARNKHGRSCLHTALLKMRNYYDFAESLECISYPQKANIVGWPSLLGLEEILSKLSDPWITWDLPIINVPDISVNIELVKQLIEAGADVNAIDCEGNSCLHYAVENEKCREVVPVLLNAGAELDLMNKHQDSPLSIAVKVNNFEAVEILIQHGADIKTCNSAGNTCLHLAGDDATFCLLLNAGCTSSLNQISKCGCSPLLSAVEFCEVETLIRIIQGGADINFTHQDDPWYACHRHNRTPLGVAVSEKRDVIVEVLLQHGANPNKIEKFPSGFDEMSILLKAVLYCEENILKLLITYGADICNDVEPFKAVMRNRDLREINVFLDEFRRRKVRMPTRDPPLHLSLENQRDEVFTFILESNLNDLDEKNGDGFTALHTAIAKQKIERARVLLDYGADVNTVDNSGKSILSAAIANIDFECVILLLSHGSISNWRVEMTNHDSRFFRALHRYPDFNPSVDQFKIEGILLHLALFESDGRFIASGELGRTLRWYPESLKQFYTRCKAEIEVSQMTILHNSITMYDILTKVDYRYARNECLVEKLGEEDLYKQFPIYEGVIRHRYAESHKVLDQMSKGVEGLGRILKIDYLNFHQIYENILCRLRTIDLITLQKI</sequence>
<dbReference type="Proteomes" id="UP001239111">
    <property type="component" value="Chromosome 2"/>
</dbReference>
<reference evidence="1" key="1">
    <citation type="submission" date="2023-04" db="EMBL/GenBank/DDBJ databases">
        <title>A chromosome-level genome assembly of the parasitoid wasp Eretmocerus hayati.</title>
        <authorList>
            <person name="Zhong Y."/>
            <person name="Liu S."/>
            <person name="Liu Y."/>
        </authorList>
    </citation>
    <scope>NUCLEOTIDE SEQUENCE</scope>
    <source>
        <strain evidence="1">ZJU_SS_LIU_2023</strain>
    </source>
</reference>
<evidence type="ECO:0000313" key="1">
    <source>
        <dbReference type="EMBL" id="KAJ8680398.1"/>
    </source>
</evidence>
<evidence type="ECO:0000313" key="2">
    <source>
        <dbReference type="Proteomes" id="UP001239111"/>
    </source>
</evidence>
<organism evidence="1 2">
    <name type="scientific">Eretmocerus hayati</name>
    <dbReference type="NCBI Taxonomy" id="131215"/>
    <lineage>
        <taxon>Eukaryota</taxon>
        <taxon>Metazoa</taxon>
        <taxon>Ecdysozoa</taxon>
        <taxon>Arthropoda</taxon>
        <taxon>Hexapoda</taxon>
        <taxon>Insecta</taxon>
        <taxon>Pterygota</taxon>
        <taxon>Neoptera</taxon>
        <taxon>Endopterygota</taxon>
        <taxon>Hymenoptera</taxon>
        <taxon>Apocrita</taxon>
        <taxon>Proctotrupomorpha</taxon>
        <taxon>Chalcidoidea</taxon>
        <taxon>Aphelinidae</taxon>
        <taxon>Aphelininae</taxon>
        <taxon>Eretmocerus</taxon>
    </lineage>
</organism>